<name>A0A4P9WSJ5_9FUNG</name>
<keyword evidence="2" id="KW-0677">Repeat</keyword>
<evidence type="ECO:0000256" key="1">
    <source>
        <dbReference type="ARBA" id="ARBA00022574"/>
    </source>
</evidence>
<feature type="repeat" description="WD" evidence="4">
    <location>
        <begin position="41"/>
        <end position="83"/>
    </location>
</feature>
<dbReference type="PANTHER" id="PTHR22839">
    <property type="entry name" value="THO COMPLEX SUBUNIT 3 THO3"/>
    <property type="match status" value="1"/>
</dbReference>
<comment type="similarity">
    <text evidence="3">Belongs to the THOC3 family.</text>
</comment>
<protein>
    <submittedName>
        <fullName evidence="5">WD40-repeat-containing domain protein</fullName>
    </submittedName>
</protein>
<organism evidence="5 6">
    <name type="scientific">Blyttiomyces helicus</name>
    <dbReference type="NCBI Taxonomy" id="388810"/>
    <lineage>
        <taxon>Eukaryota</taxon>
        <taxon>Fungi</taxon>
        <taxon>Fungi incertae sedis</taxon>
        <taxon>Chytridiomycota</taxon>
        <taxon>Chytridiomycota incertae sedis</taxon>
        <taxon>Chytridiomycetes</taxon>
        <taxon>Chytridiomycetes incertae sedis</taxon>
        <taxon>Blyttiomyces</taxon>
    </lineage>
</organism>
<dbReference type="InterPro" id="IPR019775">
    <property type="entry name" value="WD40_repeat_CS"/>
</dbReference>
<dbReference type="Proteomes" id="UP000269721">
    <property type="component" value="Unassembled WGS sequence"/>
</dbReference>
<dbReference type="Gene3D" id="2.130.10.10">
    <property type="entry name" value="YVTN repeat-like/Quinoprotein amine dehydrogenase"/>
    <property type="match status" value="2"/>
</dbReference>
<dbReference type="SUPFAM" id="SSF50978">
    <property type="entry name" value="WD40 repeat-like"/>
    <property type="match status" value="1"/>
</dbReference>
<dbReference type="PANTHER" id="PTHR22839:SF0">
    <property type="entry name" value="THO COMPLEX SUBUNIT 3"/>
    <property type="match status" value="1"/>
</dbReference>
<feature type="non-terminal residue" evidence="5">
    <location>
        <position position="1"/>
    </location>
</feature>
<dbReference type="PRINTS" id="PR00320">
    <property type="entry name" value="GPROTEINBRPT"/>
</dbReference>
<gene>
    <name evidence="5" type="ORF">BDK51DRAFT_21243</name>
</gene>
<dbReference type="CDD" id="cd00200">
    <property type="entry name" value="WD40"/>
    <property type="match status" value="1"/>
</dbReference>
<dbReference type="InterPro" id="IPR040132">
    <property type="entry name" value="Tex1/THOC3"/>
</dbReference>
<evidence type="ECO:0000313" key="5">
    <source>
        <dbReference type="EMBL" id="RKO93986.1"/>
    </source>
</evidence>
<dbReference type="InterPro" id="IPR036322">
    <property type="entry name" value="WD40_repeat_dom_sf"/>
</dbReference>
<dbReference type="GO" id="GO:0000445">
    <property type="term" value="C:THO complex part of transcription export complex"/>
    <property type="evidence" value="ECO:0007669"/>
    <property type="project" value="TreeGrafter"/>
</dbReference>
<dbReference type="SMART" id="SM00320">
    <property type="entry name" value="WD40"/>
    <property type="match status" value="5"/>
</dbReference>
<feature type="repeat" description="WD" evidence="4">
    <location>
        <begin position="174"/>
        <end position="215"/>
    </location>
</feature>
<accession>A0A4P9WSJ5</accession>
<keyword evidence="1 4" id="KW-0853">WD repeat</keyword>
<dbReference type="InterPro" id="IPR001680">
    <property type="entry name" value="WD40_rpt"/>
</dbReference>
<dbReference type="GO" id="GO:0006406">
    <property type="term" value="P:mRNA export from nucleus"/>
    <property type="evidence" value="ECO:0007669"/>
    <property type="project" value="InterPro"/>
</dbReference>
<keyword evidence="6" id="KW-1185">Reference proteome</keyword>
<reference evidence="6" key="1">
    <citation type="journal article" date="2018" name="Nat. Microbiol.">
        <title>Leveraging single-cell genomics to expand the fungal tree of life.</title>
        <authorList>
            <person name="Ahrendt S.R."/>
            <person name="Quandt C.A."/>
            <person name="Ciobanu D."/>
            <person name="Clum A."/>
            <person name="Salamov A."/>
            <person name="Andreopoulos B."/>
            <person name="Cheng J.F."/>
            <person name="Woyke T."/>
            <person name="Pelin A."/>
            <person name="Henrissat B."/>
            <person name="Reynolds N.K."/>
            <person name="Benny G.L."/>
            <person name="Smith M.E."/>
            <person name="James T.Y."/>
            <person name="Grigoriev I.V."/>
        </authorList>
    </citation>
    <scope>NUCLEOTIDE SEQUENCE [LARGE SCALE GENOMIC DNA]</scope>
</reference>
<dbReference type="InterPro" id="IPR015943">
    <property type="entry name" value="WD40/YVTN_repeat-like_dom_sf"/>
</dbReference>
<dbReference type="Pfam" id="PF25174">
    <property type="entry name" value="Beta-prop_THOC3"/>
    <property type="match status" value="1"/>
</dbReference>
<dbReference type="PROSITE" id="PS50294">
    <property type="entry name" value="WD_REPEATS_REGION"/>
    <property type="match status" value="3"/>
</dbReference>
<proteinExistence type="inferred from homology"/>
<dbReference type="PROSITE" id="PS50082">
    <property type="entry name" value="WD_REPEATS_2"/>
    <property type="match status" value="3"/>
</dbReference>
<evidence type="ECO:0000256" key="2">
    <source>
        <dbReference type="ARBA" id="ARBA00022737"/>
    </source>
</evidence>
<dbReference type="EMBL" id="KZ994047">
    <property type="protein sequence ID" value="RKO93986.1"/>
    <property type="molecule type" value="Genomic_DNA"/>
</dbReference>
<dbReference type="OrthoDB" id="340259at2759"/>
<evidence type="ECO:0000313" key="6">
    <source>
        <dbReference type="Proteomes" id="UP000269721"/>
    </source>
</evidence>
<feature type="repeat" description="WD" evidence="4">
    <location>
        <begin position="1"/>
        <end position="27"/>
    </location>
</feature>
<dbReference type="AlphaFoldDB" id="A0A4P9WSJ5"/>
<dbReference type="InterPro" id="IPR020472">
    <property type="entry name" value="WD40_PAC1"/>
</dbReference>
<evidence type="ECO:0000256" key="4">
    <source>
        <dbReference type="PROSITE-ProRule" id="PRU00221"/>
    </source>
</evidence>
<dbReference type="PROSITE" id="PS00678">
    <property type="entry name" value="WD_REPEATS_1"/>
    <property type="match status" value="1"/>
</dbReference>
<evidence type="ECO:0000256" key="3">
    <source>
        <dbReference type="ARBA" id="ARBA00046343"/>
    </source>
</evidence>
<sequence length="298" mass="33023">QVLSVSWSMDGKRLASGSADRTARVWSNLDKPINKIESIELTGHTGEVDQLKWSPKDPEVLATASVDHSVRLWDMRNTRQSVHRFATSGENINICWHPSATVFAVGNKEDVISIIDVRGGTNSRGDPNTVQTIKNDSETNEISWNYAGDLFFQTTGPGTVKILEYPGWKPIYELKAHTCICYCLDFDPKGRYFATGGADGTACLWDIDDLQCVRTFSRLEWPVRTLSFSHDGELIASGSEGSIVDIASVETGELIYKLQCNAALACVTWHPKQPFLAYASEEVDALNRPLGNLKIFGY</sequence>